<dbReference type="NCBIfam" id="TIGR00229">
    <property type="entry name" value="sensory_box"/>
    <property type="match status" value="2"/>
</dbReference>
<evidence type="ECO:0000259" key="2">
    <source>
        <dbReference type="PROSITE" id="PS50112"/>
    </source>
</evidence>
<feature type="domain" description="PAS" evidence="2">
    <location>
        <begin position="373"/>
        <end position="442"/>
    </location>
</feature>
<dbReference type="CDD" id="cd02205">
    <property type="entry name" value="CBS_pair_SF"/>
    <property type="match status" value="1"/>
</dbReference>
<dbReference type="InterPro" id="IPR052155">
    <property type="entry name" value="Biofilm_reg_signaling"/>
</dbReference>
<protein>
    <submittedName>
        <fullName evidence="7">Multi-sensor domain-containing diguanylate cyclase/phosphodiesterase</fullName>
    </submittedName>
</protein>
<feature type="domain" description="CBS" evidence="6">
    <location>
        <begin position="1"/>
        <end position="62"/>
    </location>
</feature>
<sequence length="1046" mass="121203">MSLIKLISNSNDSINFDVTLQEILDAMIKNHTKHFVLLDNKKAIGIITERDILFLYTKHIDLNQKAINFANKTLITTKVNRKTNYILGLMLNHKIRRIIVIDNENNYLGTILQEKLIYEFEQDIFKTSIKAIDIIRGKNKALSIEKNSTIQDALDSMNEKKFGSILVFDKNLPIGILTESDIINLAQRHIDTTLNIEEFVHKNLITFNSNESLFEIVKTMREKEIRRAIIFENQTSSYFIITSKEILNNIKGNYNLFLESKLKDVKNTFNSLNEAVIELFDNDEEQIIYWFNEKAKNLFPIKVDENITNLISKARWDLIYKKIKSNSFKEHEIIEIGDNIFQLTVIYSEIMENSIIKLLFTNISEIANKNKEIEESFKFLYEEVPYAYQSLNHYGIITNVNKKWLELTGYEKNEVIGQKFSSFANESFEKLKSLFATFLKTRHVENEKIRMRKKNGEIILASFTGNISEFNGQLKTHCIFKDITEEEKIQNKLKLSDIVFENTTEGIIITNEKKEIISINYAFTEITGYTFDEIKGKNPKILKSGRHEKDFYTNLWDTLEKKGSFKGEIWNRKKNGEVYPEWLNLSVVKDNNGNILNYVALFSDITKIKNSNAKIEFLAHHDPLTKLPNRLLLKARLIKSIEKAHELKQRIAVFFIDIDNFKLINDTYGHSIGDNIINLVANRLHKNIRKNDTISRIGGDEFIVVIEDIMEDRDIEKIAKKIVNDFKEPIKMQEYIFDITVSVGISVFPNNGLNEEDLIKHADTAMYSAKNAGRNQYQFYKEEMTSEIFEKIIMKQELTEALKNNEFEIYYQPQIDLKTNTILGAEALIRWNHKTLGVISPENFIPYAEESKLIIPIGEFVLKKACEFIKKLNDLKLLENGLIAVNISNIQIKYSQVLKTIVKELEHSKLNPQNLEIELTESYIMEDVEDSLLILENLKNLGIKLAVDDFGTGYSSLNYLKQFPIDKLKIDKSFIDGLPSNKKDVAIARTIIALGNGLGMKTIAEGVETEEQKEFLRKEGCDEIQGWFYSKALKEDDFINFVKNFK</sequence>
<dbReference type="InterPro" id="IPR000700">
    <property type="entry name" value="PAS-assoc_C"/>
</dbReference>
<organism evidence="8 10">
    <name type="scientific">Arcobacter ellisii</name>
    <dbReference type="NCBI Taxonomy" id="913109"/>
    <lineage>
        <taxon>Bacteria</taxon>
        <taxon>Pseudomonadati</taxon>
        <taxon>Campylobacterota</taxon>
        <taxon>Epsilonproteobacteria</taxon>
        <taxon>Campylobacterales</taxon>
        <taxon>Arcobacteraceae</taxon>
        <taxon>Arcobacter</taxon>
    </lineage>
</organism>
<dbReference type="Gene3D" id="3.10.580.10">
    <property type="entry name" value="CBS-domain"/>
    <property type="match status" value="2"/>
</dbReference>
<dbReference type="PANTHER" id="PTHR44757:SF2">
    <property type="entry name" value="BIOFILM ARCHITECTURE MAINTENANCE PROTEIN MBAA"/>
    <property type="match status" value="1"/>
</dbReference>
<feature type="domain" description="CBS" evidence="6">
    <location>
        <begin position="134"/>
        <end position="192"/>
    </location>
</feature>
<dbReference type="PROSITE" id="PS50887">
    <property type="entry name" value="GGDEF"/>
    <property type="match status" value="1"/>
</dbReference>
<evidence type="ECO:0000259" key="3">
    <source>
        <dbReference type="PROSITE" id="PS50113"/>
    </source>
</evidence>
<gene>
    <name evidence="7" type="ORF">AELL_0520</name>
    <name evidence="8" type="ORF">CP962_02875</name>
</gene>
<dbReference type="CDD" id="cd00130">
    <property type="entry name" value="PAS"/>
    <property type="match status" value="2"/>
</dbReference>
<dbReference type="InterPro" id="IPR001610">
    <property type="entry name" value="PAC"/>
</dbReference>
<name>A0A347U5T4_9BACT</name>
<feature type="domain" description="GGDEF" evidence="5">
    <location>
        <begin position="649"/>
        <end position="782"/>
    </location>
</feature>
<dbReference type="Gene3D" id="3.30.70.270">
    <property type="match status" value="1"/>
</dbReference>
<reference evidence="8 10" key="1">
    <citation type="submission" date="2017-09" db="EMBL/GenBank/DDBJ databases">
        <title>Genomics of the genus Arcobacter.</title>
        <authorList>
            <person name="Perez-Cataluna A."/>
            <person name="Figueras M.J."/>
            <person name="Salas-Masso N."/>
        </authorList>
    </citation>
    <scope>NUCLEOTIDE SEQUENCE [LARGE SCALE GENOMIC DNA]</scope>
    <source>
        <strain evidence="8 10">CECT 7837</strain>
    </source>
</reference>
<keyword evidence="9" id="KW-1185">Reference proteome</keyword>
<dbReference type="PANTHER" id="PTHR44757">
    <property type="entry name" value="DIGUANYLATE CYCLASE DGCP"/>
    <property type="match status" value="1"/>
</dbReference>
<dbReference type="EMBL" id="CP032097">
    <property type="protein sequence ID" value="AXX94212.1"/>
    <property type="molecule type" value="Genomic_DNA"/>
</dbReference>
<dbReference type="SUPFAM" id="SSF55073">
    <property type="entry name" value="Nucleotide cyclase"/>
    <property type="match status" value="1"/>
</dbReference>
<dbReference type="InterPro" id="IPR000160">
    <property type="entry name" value="GGDEF_dom"/>
</dbReference>
<proteinExistence type="predicted"/>
<dbReference type="KEGG" id="aell:AELL_0520"/>
<accession>A0A347U5T4</accession>
<dbReference type="InterPro" id="IPR000644">
    <property type="entry name" value="CBS_dom"/>
</dbReference>
<dbReference type="PROSITE" id="PS50113">
    <property type="entry name" value="PAC"/>
    <property type="match status" value="1"/>
</dbReference>
<dbReference type="Pfam" id="PF13426">
    <property type="entry name" value="PAS_9"/>
    <property type="match status" value="2"/>
</dbReference>
<dbReference type="GO" id="GO:0003824">
    <property type="term" value="F:catalytic activity"/>
    <property type="evidence" value="ECO:0007669"/>
    <property type="project" value="UniProtKB-ARBA"/>
</dbReference>
<dbReference type="InterPro" id="IPR035965">
    <property type="entry name" value="PAS-like_dom_sf"/>
</dbReference>
<evidence type="ECO:0000313" key="8">
    <source>
        <dbReference type="EMBL" id="RXI32566.1"/>
    </source>
</evidence>
<dbReference type="Proteomes" id="UP000290588">
    <property type="component" value="Unassembled WGS sequence"/>
</dbReference>
<evidence type="ECO:0000256" key="1">
    <source>
        <dbReference type="PROSITE-ProRule" id="PRU00703"/>
    </source>
</evidence>
<dbReference type="CDD" id="cd01949">
    <property type="entry name" value="GGDEF"/>
    <property type="match status" value="1"/>
</dbReference>
<dbReference type="InterPro" id="IPR000014">
    <property type="entry name" value="PAS"/>
</dbReference>
<dbReference type="EMBL" id="NXIG01000002">
    <property type="protein sequence ID" value="RXI32566.1"/>
    <property type="molecule type" value="Genomic_DNA"/>
</dbReference>
<dbReference type="Pfam" id="PF00990">
    <property type="entry name" value="GGDEF"/>
    <property type="match status" value="1"/>
</dbReference>
<evidence type="ECO:0000313" key="7">
    <source>
        <dbReference type="EMBL" id="AXX94212.1"/>
    </source>
</evidence>
<evidence type="ECO:0000313" key="10">
    <source>
        <dbReference type="Proteomes" id="UP000290588"/>
    </source>
</evidence>
<dbReference type="InterPro" id="IPR035919">
    <property type="entry name" value="EAL_sf"/>
</dbReference>
<dbReference type="InterPro" id="IPR001633">
    <property type="entry name" value="EAL_dom"/>
</dbReference>
<dbReference type="Gene3D" id="3.30.450.20">
    <property type="entry name" value="PAS domain"/>
    <property type="match status" value="2"/>
</dbReference>
<dbReference type="CDD" id="cd01948">
    <property type="entry name" value="EAL"/>
    <property type="match status" value="1"/>
</dbReference>
<dbReference type="InterPro" id="IPR029787">
    <property type="entry name" value="Nucleotide_cyclase"/>
</dbReference>
<dbReference type="FunFam" id="3.30.70.270:FF:000001">
    <property type="entry name" value="Diguanylate cyclase domain protein"/>
    <property type="match status" value="1"/>
</dbReference>
<dbReference type="SUPFAM" id="SSF54631">
    <property type="entry name" value="CBS-domain pair"/>
    <property type="match status" value="2"/>
</dbReference>
<evidence type="ECO:0000259" key="5">
    <source>
        <dbReference type="PROSITE" id="PS50887"/>
    </source>
</evidence>
<evidence type="ECO:0000259" key="6">
    <source>
        <dbReference type="PROSITE" id="PS51371"/>
    </source>
</evidence>
<dbReference type="AlphaFoldDB" id="A0A347U5T4"/>
<feature type="domain" description="EAL" evidence="4">
    <location>
        <begin position="791"/>
        <end position="1046"/>
    </location>
</feature>
<evidence type="ECO:0000313" key="9">
    <source>
        <dbReference type="Proteomes" id="UP000262582"/>
    </source>
</evidence>
<feature type="domain" description="PAC" evidence="3">
    <location>
        <begin position="565"/>
        <end position="617"/>
    </location>
</feature>
<reference evidence="7 9" key="2">
    <citation type="submission" date="2018-08" db="EMBL/GenBank/DDBJ databases">
        <title>Complete genome of the Arcobacter ellisii type strain LMG 26155.</title>
        <authorList>
            <person name="Miller W.G."/>
            <person name="Yee E."/>
            <person name="Bono J.L."/>
        </authorList>
    </citation>
    <scope>NUCLEOTIDE SEQUENCE [LARGE SCALE GENOMIC DNA]</scope>
    <source>
        <strain evidence="7 9">LMG 26155</strain>
    </source>
</reference>
<dbReference type="RefSeq" id="WP_118916449.1">
    <property type="nucleotide sequence ID" value="NZ_CP032097.1"/>
</dbReference>
<dbReference type="InterPro" id="IPR043128">
    <property type="entry name" value="Rev_trsase/Diguanyl_cyclase"/>
</dbReference>
<dbReference type="Proteomes" id="UP000262582">
    <property type="component" value="Chromosome"/>
</dbReference>
<dbReference type="PROSITE" id="PS51371">
    <property type="entry name" value="CBS"/>
    <property type="match status" value="2"/>
</dbReference>
<dbReference type="SUPFAM" id="SSF141868">
    <property type="entry name" value="EAL domain-like"/>
    <property type="match status" value="1"/>
</dbReference>
<dbReference type="SMART" id="SM00116">
    <property type="entry name" value="CBS"/>
    <property type="match status" value="4"/>
</dbReference>
<dbReference type="InterPro" id="IPR046342">
    <property type="entry name" value="CBS_dom_sf"/>
</dbReference>
<dbReference type="SMART" id="SM00086">
    <property type="entry name" value="PAC"/>
    <property type="match status" value="2"/>
</dbReference>
<dbReference type="SMART" id="SM00052">
    <property type="entry name" value="EAL"/>
    <property type="match status" value="1"/>
</dbReference>
<dbReference type="Gene3D" id="3.20.20.450">
    <property type="entry name" value="EAL domain"/>
    <property type="match status" value="1"/>
</dbReference>
<evidence type="ECO:0000259" key="4">
    <source>
        <dbReference type="PROSITE" id="PS50883"/>
    </source>
</evidence>
<keyword evidence="1" id="KW-0129">CBS domain</keyword>
<dbReference type="SUPFAM" id="SSF55785">
    <property type="entry name" value="PYP-like sensor domain (PAS domain)"/>
    <property type="match status" value="2"/>
</dbReference>
<dbReference type="Pfam" id="PF00563">
    <property type="entry name" value="EAL"/>
    <property type="match status" value="1"/>
</dbReference>
<dbReference type="NCBIfam" id="TIGR00254">
    <property type="entry name" value="GGDEF"/>
    <property type="match status" value="1"/>
</dbReference>
<dbReference type="PROSITE" id="PS50112">
    <property type="entry name" value="PAS"/>
    <property type="match status" value="2"/>
</dbReference>
<dbReference type="Pfam" id="PF00571">
    <property type="entry name" value="CBS"/>
    <property type="match status" value="3"/>
</dbReference>
<dbReference type="SMART" id="SM00091">
    <property type="entry name" value="PAS"/>
    <property type="match status" value="2"/>
</dbReference>
<dbReference type="SMART" id="SM00267">
    <property type="entry name" value="GGDEF"/>
    <property type="match status" value="1"/>
</dbReference>
<dbReference type="PROSITE" id="PS50883">
    <property type="entry name" value="EAL"/>
    <property type="match status" value="1"/>
</dbReference>
<dbReference type="OrthoDB" id="5372181at2"/>
<feature type="domain" description="PAS" evidence="2">
    <location>
        <begin position="499"/>
        <end position="538"/>
    </location>
</feature>